<gene>
    <name evidence="2" type="ORF">IRJ41_010031</name>
</gene>
<dbReference type="Gene3D" id="2.30.29.30">
    <property type="entry name" value="Pleckstrin-homology domain (PH domain)/Phosphotyrosine-binding domain (PTB)"/>
    <property type="match status" value="1"/>
</dbReference>
<dbReference type="Pfam" id="PF00169">
    <property type="entry name" value="PH"/>
    <property type="match status" value="1"/>
</dbReference>
<dbReference type="Proteomes" id="UP001059041">
    <property type="component" value="Linkage Group LG15"/>
</dbReference>
<dbReference type="PROSITE" id="PS50003">
    <property type="entry name" value="PH_DOMAIN"/>
    <property type="match status" value="1"/>
</dbReference>
<feature type="domain" description="PH" evidence="1">
    <location>
        <begin position="21"/>
        <end position="114"/>
    </location>
</feature>
<accession>A0A9W7TNM3</accession>
<sequence>MAVESATSNGTTDESHSGEIEKCNKGWLLKKTHYTKRWKQLWFHIRDGNLFYGVNEESTEKAINLVGAKVELLDGEDRFGWTITPRDSKRTFFLGTDAAEERQAWMTAICEAQLSSKDHNSNACVVQ</sequence>
<evidence type="ECO:0000259" key="1">
    <source>
        <dbReference type="PROSITE" id="PS50003"/>
    </source>
</evidence>
<dbReference type="AlphaFoldDB" id="A0A9W7TNM3"/>
<dbReference type="InterPro" id="IPR001849">
    <property type="entry name" value="PH_domain"/>
</dbReference>
<comment type="caution">
    <text evidence="2">The sequence shown here is derived from an EMBL/GenBank/DDBJ whole genome shotgun (WGS) entry which is preliminary data.</text>
</comment>
<name>A0A9W7TNM3_TRIRA</name>
<dbReference type="CDD" id="cd00821">
    <property type="entry name" value="PH"/>
    <property type="match status" value="1"/>
</dbReference>
<evidence type="ECO:0000313" key="3">
    <source>
        <dbReference type="Proteomes" id="UP001059041"/>
    </source>
</evidence>
<proteinExistence type="predicted"/>
<dbReference type="InterPro" id="IPR011993">
    <property type="entry name" value="PH-like_dom_sf"/>
</dbReference>
<dbReference type="SMART" id="SM00233">
    <property type="entry name" value="PH"/>
    <property type="match status" value="1"/>
</dbReference>
<reference evidence="2" key="1">
    <citation type="submission" date="2021-02" db="EMBL/GenBank/DDBJ databases">
        <title>Comparative genomics reveals that relaxation of natural selection precedes convergent phenotypic evolution of cavefish.</title>
        <authorList>
            <person name="Peng Z."/>
        </authorList>
    </citation>
    <scope>NUCLEOTIDE SEQUENCE</scope>
    <source>
        <tissue evidence="2">Muscle</tissue>
    </source>
</reference>
<dbReference type="SUPFAM" id="SSF50729">
    <property type="entry name" value="PH domain-like"/>
    <property type="match status" value="1"/>
</dbReference>
<protein>
    <submittedName>
        <fullName evidence="2">Differentially expressed in FDCP 6-like protein</fullName>
    </submittedName>
</protein>
<evidence type="ECO:0000313" key="2">
    <source>
        <dbReference type="EMBL" id="KAI7799716.1"/>
    </source>
</evidence>
<organism evidence="2 3">
    <name type="scientific">Triplophysa rosa</name>
    <name type="common">Cave loach</name>
    <dbReference type="NCBI Taxonomy" id="992332"/>
    <lineage>
        <taxon>Eukaryota</taxon>
        <taxon>Metazoa</taxon>
        <taxon>Chordata</taxon>
        <taxon>Craniata</taxon>
        <taxon>Vertebrata</taxon>
        <taxon>Euteleostomi</taxon>
        <taxon>Actinopterygii</taxon>
        <taxon>Neopterygii</taxon>
        <taxon>Teleostei</taxon>
        <taxon>Ostariophysi</taxon>
        <taxon>Cypriniformes</taxon>
        <taxon>Nemacheilidae</taxon>
        <taxon>Triplophysa</taxon>
    </lineage>
</organism>
<dbReference type="EMBL" id="JAFHDT010000015">
    <property type="protein sequence ID" value="KAI7799716.1"/>
    <property type="molecule type" value="Genomic_DNA"/>
</dbReference>
<keyword evidence="3" id="KW-1185">Reference proteome</keyword>
<dbReference type="OrthoDB" id="2157866at2759"/>